<feature type="compositionally biased region" description="Low complexity" evidence="3">
    <location>
        <begin position="69"/>
        <end position="84"/>
    </location>
</feature>
<keyword evidence="6" id="KW-0378">Hydrolase</keyword>
<dbReference type="InterPro" id="IPR003959">
    <property type="entry name" value="ATPase_AAA_core"/>
</dbReference>
<evidence type="ECO:0000259" key="5">
    <source>
        <dbReference type="SMART" id="SM01086"/>
    </source>
</evidence>
<evidence type="ECO:0000259" key="4">
    <source>
        <dbReference type="SMART" id="SM00382"/>
    </source>
</evidence>
<name>A0AAD7UY01_9FUNG</name>
<dbReference type="SMART" id="SM01086">
    <property type="entry name" value="ClpB_D2-small"/>
    <property type="match status" value="1"/>
</dbReference>
<dbReference type="AlphaFoldDB" id="A0AAD7UY01"/>
<dbReference type="GO" id="GO:0005524">
    <property type="term" value="F:ATP binding"/>
    <property type="evidence" value="ECO:0007669"/>
    <property type="project" value="UniProtKB-KW"/>
</dbReference>
<evidence type="ECO:0000256" key="2">
    <source>
        <dbReference type="ARBA" id="ARBA00022840"/>
    </source>
</evidence>
<feature type="region of interest" description="Disordered" evidence="3">
    <location>
        <begin position="66"/>
        <end position="88"/>
    </location>
</feature>
<keyword evidence="7" id="KW-1185">Reference proteome</keyword>
<feature type="compositionally biased region" description="Polar residues" evidence="3">
    <location>
        <begin position="256"/>
        <end position="267"/>
    </location>
</feature>
<organism evidence="6 7">
    <name type="scientific">Lichtheimia ornata</name>
    <dbReference type="NCBI Taxonomy" id="688661"/>
    <lineage>
        <taxon>Eukaryota</taxon>
        <taxon>Fungi</taxon>
        <taxon>Fungi incertae sedis</taxon>
        <taxon>Mucoromycota</taxon>
        <taxon>Mucoromycotina</taxon>
        <taxon>Mucoromycetes</taxon>
        <taxon>Mucorales</taxon>
        <taxon>Lichtheimiaceae</taxon>
        <taxon>Lichtheimia</taxon>
    </lineage>
</organism>
<dbReference type="Gene3D" id="1.10.8.60">
    <property type="match status" value="1"/>
</dbReference>
<proteinExistence type="predicted"/>
<evidence type="ECO:0000313" key="6">
    <source>
        <dbReference type="EMBL" id="KAJ8655644.1"/>
    </source>
</evidence>
<sequence>MFVAIRFSRRQVASRFINKRCLSVNALNPRLITKVLDDYVVGQDQAKRVLSVAVFNHYTRVQANLERGTSSSSSSSTSNEVNESSSEHLCHHHINEEEVDTQKEQDRYYRTSFWRSDELQAMGEQKTLLEKSNVLLIGPTGSGKTLLAKTLASVLQVPFSMSDATSFTQAGYVGEDVESVIERLLQACDYDVDKAERGIVFIDEIDKIAKRSDHGSNSRDIGGEGVQQALLRMLEGTQVKVTYKGGGSGGSGGGPSQHSRPMTTTGGTYMGHQVIPNPLGSPVEGGGAPAASGSGSGGGTSGGVHYQQQQQPPHPGDVFTIDTSNILFILSGAFVGLEDHIVRRIGSSLPSSNDIQQSALDQVEPHDVMKYGMIPEFVGRLPVLVNVNQLTEKDLVRVLTEPKNALVKQYEELFNLYKAEIRFTEQALGLIARQAVQKKTGARGLRRIMEKLLLDAMYDTPGSSIRHILINGDVASGKSKPLYYSRGQWGMMEHSLELENGKQETHAS</sequence>
<feature type="domain" description="Clp ATPase C-terminal" evidence="5">
    <location>
        <begin position="390"/>
        <end position="484"/>
    </location>
</feature>
<dbReference type="InterPro" id="IPR027417">
    <property type="entry name" value="P-loop_NTPase"/>
</dbReference>
<gene>
    <name evidence="6" type="ORF">O0I10_008733</name>
</gene>
<dbReference type="SUPFAM" id="SSF52540">
    <property type="entry name" value="P-loop containing nucleoside triphosphate hydrolases"/>
    <property type="match status" value="1"/>
</dbReference>
<dbReference type="GO" id="GO:0051603">
    <property type="term" value="P:proteolysis involved in protein catabolic process"/>
    <property type="evidence" value="ECO:0007669"/>
    <property type="project" value="TreeGrafter"/>
</dbReference>
<reference evidence="6 7" key="1">
    <citation type="submission" date="2023-03" db="EMBL/GenBank/DDBJ databases">
        <title>Genome sequence of Lichtheimia ornata CBS 291.66.</title>
        <authorList>
            <person name="Mohabir J.T."/>
            <person name="Shea T.P."/>
            <person name="Kurbessoian T."/>
            <person name="Berby B."/>
            <person name="Fontaine J."/>
            <person name="Livny J."/>
            <person name="Gnirke A."/>
            <person name="Stajich J.E."/>
            <person name="Cuomo C.A."/>
        </authorList>
    </citation>
    <scope>NUCLEOTIDE SEQUENCE [LARGE SCALE GENOMIC DNA]</scope>
    <source>
        <strain evidence="6">CBS 291.66</strain>
    </source>
</reference>
<dbReference type="RefSeq" id="XP_058340557.1">
    <property type="nucleotide sequence ID" value="XM_058488734.1"/>
</dbReference>
<evidence type="ECO:0000256" key="3">
    <source>
        <dbReference type="SAM" id="MobiDB-lite"/>
    </source>
</evidence>
<dbReference type="SMART" id="SM00382">
    <property type="entry name" value="AAA"/>
    <property type="match status" value="1"/>
</dbReference>
<dbReference type="GeneID" id="83216140"/>
<dbReference type="GO" id="GO:0008233">
    <property type="term" value="F:peptidase activity"/>
    <property type="evidence" value="ECO:0007669"/>
    <property type="project" value="UniProtKB-KW"/>
</dbReference>
<protein>
    <submittedName>
        <fullName evidence="6">ATP-dependent Clp protease, ATP-binding subunit ClpX</fullName>
    </submittedName>
</protein>
<feature type="domain" description="AAA+ ATPase" evidence="4">
    <location>
        <begin position="130"/>
        <end position="347"/>
    </location>
</feature>
<dbReference type="InterPro" id="IPR050052">
    <property type="entry name" value="ATP-dep_Clp_protease_ClpX"/>
</dbReference>
<dbReference type="FunFam" id="1.10.8.60:FF:000138">
    <property type="entry name" value="ATP-dependent Clp protease ATP-binding subunit ClpX"/>
    <property type="match status" value="1"/>
</dbReference>
<feature type="region of interest" description="Disordered" evidence="3">
    <location>
        <begin position="242"/>
        <end position="317"/>
    </location>
</feature>
<dbReference type="GO" id="GO:0005759">
    <property type="term" value="C:mitochondrial matrix"/>
    <property type="evidence" value="ECO:0007669"/>
    <property type="project" value="TreeGrafter"/>
</dbReference>
<dbReference type="InterPro" id="IPR003593">
    <property type="entry name" value="AAA+_ATPase"/>
</dbReference>
<keyword evidence="1" id="KW-0547">Nucleotide-binding</keyword>
<dbReference type="Proteomes" id="UP001234581">
    <property type="component" value="Unassembled WGS sequence"/>
</dbReference>
<accession>A0AAD7UY01</accession>
<feature type="compositionally biased region" description="Gly residues" evidence="3">
    <location>
        <begin position="244"/>
        <end position="255"/>
    </location>
</feature>
<feature type="compositionally biased region" description="Gly residues" evidence="3">
    <location>
        <begin position="283"/>
        <end position="302"/>
    </location>
</feature>
<dbReference type="GO" id="GO:0016887">
    <property type="term" value="F:ATP hydrolysis activity"/>
    <property type="evidence" value="ECO:0007669"/>
    <property type="project" value="InterPro"/>
</dbReference>
<evidence type="ECO:0000256" key="1">
    <source>
        <dbReference type="ARBA" id="ARBA00022741"/>
    </source>
</evidence>
<keyword evidence="2 6" id="KW-0067">ATP-binding</keyword>
<dbReference type="PANTHER" id="PTHR48102:SF7">
    <property type="entry name" value="ATP-DEPENDENT CLP PROTEASE ATP-BINDING SUBUNIT CLPX-LIKE, MITOCHONDRIAL"/>
    <property type="match status" value="1"/>
</dbReference>
<evidence type="ECO:0000313" key="7">
    <source>
        <dbReference type="Proteomes" id="UP001234581"/>
    </source>
</evidence>
<dbReference type="Pfam" id="PF07724">
    <property type="entry name" value="AAA_2"/>
    <property type="match status" value="2"/>
</dbReference>
<comment type="caution">
    <text evidence="6">The sequence shown here is derived from an EMBL/GenBank/DDBJ whole genome shotgun (WGS) entry which is preliminary data.</text>
</comment>
<keyword evidence="6" id="KW-0645">Protease</keyword>
<dbReference type="Gene3D" id="3.40.50.300">
    <property type="entry name" value="P-loop containing nucleotide triphosphate hydrolases"/>
    <property type="match status" value="1"/>
</dbReference>
<dbReference type="EMBL" id="JARTCD010000047">
    <property type="protein sequence ID" value="KAJ8655644.1"/>
    <property type="molecule type" value="Genomic_DNA"/>
</dbReference>
<dbReference type="PANTHER" id="PTHR48102">
    <property type="entry name" value="ATP-DEPENDENT CLP PROTEASE ATP-BINDING SUBUNIT CLPX-LIKE, MITOCHONDRIAL-RELATED"/>
    <property type="match status" value="1"/>
</dbReference>
<dbReference type="Pfam" id="PF10431">
    <property type="entry name" value="ClpB_D2-small"/>
    <property type="match status" value="1"/>
</dbReference>
<dbReference type="InterPro" id="IPR019489">
    <property type="entry name" value="Clp_ATPase_C"/>
</dbReference>